<dbReference type="Pfam" id="PF02579">
    <property type="entry name" value="Nitro_FeMo-Co"/>
    <property type="match status" value="1"/>
</dbReference>
<evidence type="ECO:0000259" key="1">
    <source>
        <dbReference type="Pfam" id="PF02579"/>
    </source>
</evidence>
<dbReference type="RefSeq" id="WP_317137523.1">
    <property type="nucleotide sequence ID" value="NZ_CP043875.1"/>
</dbReference>
<evidence type="ECO:0000313" key="3">
    <source>
        <dbReference type="Proteomes" id="UP001301797"/>
    </source>
</evidence>
<dbReference type="CDD" id="cd00851">
    <property type="entry name" value="MTH1175"/>
    <property type="match status" value="1"/>
</dbReference>
<protein>
    <submittedName>
        <fullName evidence="2">Dinitrogenase iron-molybdenum cofactor biosynthesis protein</fullName>
    </submittedName>
</protein>
<organism evidence="2 3">
    <name type="scientific">Methanochimaera problematica</name>
    <dbReference type="NCBI Taxonomy" id="2609417"/>
    <lineage>
        <taxon>Archaea</taxon>
        <taxon>Methanobacteriati</taxon>
        <taxon>Methanobacteriota</taxon>
        <taxon>Stenosarchaea group</taxon>
        <taxon>Methanomicrobia</taxon>
        <taxon>Methanomicrobiales</taxon>
        <taxon>Methanomicrobiaceae</taxon>
        <taxon>Methanochimaera</taxon>
    </lineage>
</organism>
<reference evidence="2 3" key="1">
    <citation type="submission" date="2019-09" db="EMBL/GenBank/DDBJ databases">
        <title>The complete genome of Methanoplanus sp. FWC-SCC4.</title>
        <authorList>
            <person name="Chen S.-C."/>
            <person name="Zhou Y.-Z."/>
            <person name="Lai M.-C."/>
        </authorList>
    </citation>
    <scope>NUCLEOTIDE SEQUENCE [LARGE SCALE GENOMIC DNA]</scope>
    <source>
        <strain evidence="2 3">FWC-SCC4</strain>
    </source>
</reference>
<dbReference type="AlphaFoldDB" id="A0AA97FBL7"/>
<dbReference type="PANTHER" id="PTHR42983:SF1">
    <property type="entry name" value="IRON-MOLYBDENUM PROTEIN"/>
    <property type="match status" value="1"/>
</dbReference>
<dbReference type="EMBL" id="CP043875">
    <property type="protein sequence ID" value="WOF15954.1"/>
    <property type="molecule type" value="Genomic_DNA"/>
</dbReference>
<dbReference type="InterPro" id="IPR036105">
    <property type="entry name" value="DiNase_FeMo-co_biosyn_sf"/>
</dbReference>
<dbReference type="Proteomes" id="UP001301797">
    <property type="component" value="Chromosome"/>
</dbReference>
<sequence length="109" mass="11529">MKIAVAKDGDIVAEHFGHCSHYAVYNIEDGKVISKTDIESPGHAPGVIPRFLNENGANIVLAGGMGQGAINLFNEMDIDVYLGVSGSIENAVQKYLAGELISGNNTCDH</sequence>
<name>A0AA97FBL7_9EURY</name>
<gene>
    <name evidence="2" type="ORF">F1737_04185</name>
</gene>
<dbReference type="InterPro" id="IPR003731">
    <property type="entry name" value="Di-Nase_FeMo-co_biosynth"/>
</dbReference>
<dbReference type="InterPro" id="IPR033913">
    <property type="entry name" value="MTH1175_dom"/>
</dbReference>
<keyword evidence="3" id="KW-1185">Reference proteome</keyword>
<proteinExistence type="predicted"/>
<evidence type="ECO:0000313" key="2">
    <source>
        <dbReference type="EMBL" id="WOF15954.1"/>
    </source>
</evidence>
<accession>A0AA97FBL7</accession>
<dbReference type="GeneID" id="85229338"/>
<dbReference type="KEGG" id="mefw:F1737_04185"/>
<feature type="domain" description="Dinitrogenase iron-molybdenum cofactor biosynthesis" evidence="1">
    <location>
        <begin position="9"/>
        <end position="96"/>
    </location>
</feature>
<dbReference type="PANTHER" id="PTHR42983">
    <property type="entry name" value="DINITROGENASE IRON-MOLYBDENUM COFACTOR PROTEIN-RELATED"/>
    <property type="match status" value="1"/>
</dbReference>
<dbReference type="SUPFAM" id="SSF53146">
    <property type="entry name" value="Nitrogenase accessory factor-like"/>
    <property type="match status" value="1"/>
</dbReference>
<dbReference type="Gene3D" id="3.30.420.130">
    <property type="entry name" value="Dinitrogenase iron-molybdenum cofactor biosynthesis domain"/>
    <property type="match status" value="1"/>
</dbReference>